<dbReference type="GO" id="GO:0016887">
    <property type="term" value="F:ATP hydrolysis activity"/>
    <property type="evidence" value="ECO:0007669"/>
    <property type="project" value="InterPro"/>
</dbReference>
<dbReference type="Pfam" id="PF00005">
    <property type="entry name" value="ABC_tran"/>
    <property type="match status" value="1"/>
</dbReference>
<evidence type="ECO:0000256" key="6">
    <source>
        <dbReference type="ARBA" id="ARBA00022989"/>
    </source>
</evidence>
<dbReference type="Gene3D" id="1.20.1560.10">
    <property type="entry name" value="ABC transporter type 1, transmembrane domain"/>
    <property type="match status" value="2"/>
</dbReference>
<dbReference type="InterPro" id="IPR050173">
    <property type="entry name" value="ABC_transporter_C-like"/>
</dbReference>
<accession>A0A8K0GMF7</accession>
<keyword evidence="13" id="KW-1185">Reference proteome</keyword>
<sequence>MANPPRCRAGSRFFGFTTAERKGNHEELLLFCMLRYIGDVRDSASCFPHNMLKLSKKSLNESAVGQIVNLLSNDVSRFDLIAILFHHLWIMPIQASLITYLLWRQVQYAALVGVGSLILLTIPVHAYVGKIISGLRLKIAQRTDDRVKKMAEIISGIQVIKMYGWEKPFAGVVNIARAKEIKVVTWASYVRGIVVSSAVFIERTILFITVIAYVLFGNAITADKVFSMAQFFNLLQLSLAILFPFAVSIGAETLISIKRLKEFLMLEEKQESIVERNISKGISLNNICASWEPDTKFLSGVNVEIPVGALCAIIGPVGSGKSSLLQLLLGELKPQSGSIEICGDISYSSQEAWLFASTVRKNILFGQKYDARHYKKIVKVCALERDFELFPYADKTLVGERGVSLSGGQKARINLARAVYRDADIYLMDDPLSAVDTHVGKHLFEECIVDYLKHKTRILVTHQLQYLKKADHIIVINNGKIETQGTFSELSKSEFDFAKMLIAADESDATEEKSKNNESKISRQESVLSQQSQKSFAEIEQTIEEQTINEETSAKMGASAYLEYAKAGGSACTLFLVAFLFIAGQVASNCTDLWVTFWTQQEASCHINYYYYLQTRESLPDFISLNKSESVDQNVYFYEHQSIEAVPRASGCEDSISVDLAIYVYTGLICTCIVALICRSIYYYRTAMNASRNLHNKMFISLLHAPMRFFDINPSGRILNRFSRDIGMIDEILPRIILDALQIFLVMIGILIMVFITNVYMIAIALVLSIVFYKMRGWYVTIARDIRHLEGITRSPVFSHVNATLNGISTIRASSIEPTLKKEFDLHQITVTELATEIFDDMNVTSKPTSMSDSIYIYDVKLSSANISTYLPVLT</sequence>
<feature type="transmembrane region" description="Helical" evidence="9">
    <location>
        <begin position="564"/>
        <end position="587"/>
    </location>
</feature>
<dbReference type="GO" id="GO:0140359">
    <property type="term" value="F:ABC-type transporter activity"/>
    <property type="evidence" value="ECO:0007669"/>
    <property type="project" value="InterPro"/>
</dbReference>
<feature type="transmembrane region" description="Helical" evidence="9">
    <location>
        <begin position="660"/>
        <end position="682"/>
    </location>
</feature>
<proteinExistence type="predicted"/>
<evidence type="ECO:0000259" key="10">
    <source>
        <dbReference type="PROSITE" id="PS50893"/>
    </source>
</evidence>
<keyword evidence="7 9" id="KW-0472">Membrane</keyword>
<keyword evidence="4" id="KW-0547">Nucleotide-binding</keyword>
<feature type="region of interest" description="Disordered" evidence="8">
    <location>
        <begin position="508"/>
        <end position="533"/>
    </location>
</feature>
<dbReference type="OrthoDB" id="6500128at2759"/>
<dbReference type="Gene3D" id="3.40.50.300">
    <property type="entry name" value="P-loop containing nucleotide triphosphate hydrolases"/>
    <property type="match status" value="1"/>
</dbReference>
<dbReference type="GO" id="GO:0016020">
    <property type="term" value="C:membrane"/>
    <property type="evidence" value="ECO:0007669"/>
    <property type="project" value="UniProtKB-SubCell"/>
</dbReference>
<reference evidence="12" key="1">
    <citation type="submission" date="2019-08" db="EMBL/GenBank/DDBJ databases">
        <title>The genome of the North American firefly Photinus pyralis.</title>
        <authorList>
            <consortium name="Photinus pyralis genome working group"/>
            <person name="Fallon T.R."/>
            <person name="Sander Lower S.E."/>
            <person name="Weng J.-K."/>
        </authorList>
    </citation>
    <scope>NUCLEOTIDE SEQUENCE</scope>
    <source>
        <strain evidence="12">TRF0915ILg1</strain>
        <tissue evidence="12">Whole body</tissue>
    </source>
</reference>
<evidence type="ECO:0000256" key="4">
    <source>
        <dbReference type="ARBA" id="ARBA00022741"/>
    </source>
</evidence>
<evidence type="ECO:0000259" key="11">
    <source>
        <dbReference type="PROSITE" id="PS50929"/>
    </source>
</evidence>
<dbReference type="InterPro" id="IPR011527">
    <property type="entry name" value="ABC1_TM_dom"/>
</dbReference>
<evidence type="ECO:0000256" key="2">
    <source>
        <dbReference type="ARBA" id="ARBA00022448"/>
    </source>
</evidence>
<protein>
    <recommendedName>
        <fullName evidence="14">Multidrug resistance-associated protein lethal(2)03659</fullName>
    </recommendedName>
</protein>
<dbReference type="InterPro" id="IPR027417">
    <property type="entry name" value="P-loop_NTPase"/>
</dbReference>
<dbReference type="SUPFAM" id="SSF52540">
    <property type="entry name" value="P-loop containing nucleoside triphosphate hydrolases"/>
    <property type="match status" value="1"/>
</dbReference>
<dbReference type="AlphaFoldDB" id="A0A8K0GMF7"/>
<keyword evidence="2" id="KW-0813">Transport</keyword>
<evidence type="ECO:0000313" key="12">
    <source>
        <dbReference type="EMBL" id="KAF2905534.1"/>
    </source>
</evidence>
<comment type="caution">
    <text evidence="12">The sequence shown here is derived from an EMBL/GenBank/DDBJ whole genome shotgun (WGS) entry which is preliminary data.</text>
</comment>
<gene>
    <name evidence="12" type="ORF">ILUMI_00648</name>
</gene>
<dbReference type="EMBL" id="VTPC01000509">
    <property type="protein sequence ID" value="KAF2905534.1"/>
    <property type="molecule type" value="Genomic_DNA"/>
</dbReference>
<keyword evidence="3 9" id="KW-0812">Transmembrane</keyword>
<dbReference type="PANTHER" id="PTHR24223">
    <property type="entry name" value="ATP-BINDING CASSETTE SUB-FAMILY C"/>
    <property type="match status" value="1"/>
</dbReference>
<feature type="domain" description="ABC transmembrane type-1" evidence="11">
    <location>
        <begin position="662"/>
        <end position="825"/>
    </location>
</feature>
<evidence type="ECO:0008006" key="14">
    <source>
        <dbReference type="Google" id="ProtNLM"/>
    </source>
</evidence>
<dbReference type="InterPro" id="IPR017871">
    <property type="entry name" value="ABC_transporter-like_CS"/>
</dbReference>
<dbReference type="PROSITE" id="PS50929">
    <property type="entry name" value="ABC_TM1F"/>
    <property type="match status" value="2"/>
</dbReference>
<feature type="transmembrane region" description="Helical" evidence="9">
    <location>
        <begin position="80"/>
        <end position="102"/>
    </location>
</feature>
<keyword evidence="6 9" id="KW-1133">Transmembrane helix</keyword>
<evidence type="ECO:0000256" key="1">
    <source>
        <dbReference type="ARBA" id="ARBA00004370"/>
    </source>
</evidence>
<evidence type="ECO:0000256" key="5">
    <source>
        <dbReference type="ARBA" id="ARBA00022840"/>
    </source>
</evidence>
<dbReference type="InterPro" id="IPR036640">
    <property type="entry name" value="ABC1_TM_sf"/>
</dbReference>
<name>A0A8K0GMF7_IGNLU</name>
<organism evidence="12 13">
    <name type="scientific">Ignelater luminosus</name>
    <name type="common">Cucubano</name>
    <name type="synonym">Pyrophorus luminosus</name>
    <dbReference type="NCBI Taxonomy" id="2038154"/>
    <lineage>
        <taxon>Eukaryota</taxon>
        <taxon>Metazoa</taxon>
        <taxon>Ecdysozoa</taxon>
        <taxon>Arthropoda</taxon>
        <taxon>Hexapoda</taxon>
        <taxon>Insecta</taxon>
        <taxon>Pterygota</taxon>
        <taxon>Neoptera</taxon>
        <taxon>Endopterygota</taxon>
        <taxon>Coleoptera</taxon>
        <taxon>Polyphaga</taxon>
        <taxon>Elateriformia</taxon>
        <taxon>Elateroidea</taxon>
        <taxon>Elateridae</taxon>
        <taxon>Agrypninae</taxon>
        <taxon>Pyrophorini</taxon>
        <taxon>Ignelater</taxon>
    </lineage>
</organism>
<dbReference type="FunFam" id="3.40.50.300:FF:000482">
    <property type="entry name" value="Multidrug resistance-associated protein member 4"/>
    <property type="match status" value="1"/>
</dbReference>
<dbReference type="CDD" id="cd03250">
    <property type="entry name" value="ABCC_MRP_domain1"/>
    <property type="match status" value="1"/>
</dbReference>
<dbReference type="GO" id="GO:0005524">
    <property type="term" value="F:ATP binding"/>
    <property type="evidence" value="ECO:0007669"/>
    <property type="project" value="UniProtKB-KW"/>
</dbReference>
<dbReference type="InterPro" id="IPR003593">
    <property type="entry name" value="AAA+_ATPase"/>
</dbReference>
<dbReference type="SUPFAM" id="SSF90123">
    <property type="entry name" value="ABC transporter transmembrane region"/>
    <property type="match status" value="2"/>
</dbReference>
<dbReference type="Proteomes" id="UP000801492">
    <property type="component" value="Unassembled WGS sequence"/>
</dbReference>
<dbReference type="Pfam" id="PF00664">
    <property type="entry name" value="ABC_membrane"/>
    <property type="match status" value="2"/>
</dbReference>
<keyword evidence="5" id="KW-0067">ATP-binding</keyword>
<comment type="subcellular location">
    <subcellularLocation>
        <location evidence="1">Membrane</location>
    </subcellularLocation>
</comment>
<feature type="domain" description="ABC transporter" evidence="10">
    <location>
        <begin position="282"/>
        <end position="503"/>
    </location>
</feature>
<evidence type="ECO:0000256" key="3">
    <source>
        <dbReference type="ARBA" id="ARBA00022692"/>
    </source>
</evidence>
<dbReference type="PROSITE" id="PS50893">
    <property type="entry name" value="ABC_TRANSPORTER_2"/>
    <property type="match status" value="1"/>
</dbReference>
<dbReference type="SMART" id="SM00382">
    <property type="entry name" value="AAA"/>
    <property type="match status" value="1"/>
</dbReference>
<dbReference type="PROSITE" id="PS00211">
    <property type="entry name" value="ABC_TRANSPORTER_1"/>
    <property type="match status" value="1"/>
</dbReference>
<dbReference type="PANTHER" id="PTHR24223:SF415">
    <property type="entry name" value="FI20190P1"/>
    <property type="match status" value="1"/>
</dbReference>
<feature type="domain" description="ABC transmembrane type-1" evidence="11">
    <location>
        <begin position="49"/>
        <end position="251"/>
    </location>
</feature>
<feature type="transmembrane region" description="Helical" evidence="9">
    <location>
        <begin position="736"/>
        <end position="756"/>
    </location>
</feature>
<evidence type="ECO:0000313" key="13">
    <source>
        <dbReference type="Proteomes" id="UP000801492"/>
    </source>
</evidence>
<feature type="transmembrane region" description="Helical" evidence="9">
    <location>
        <begin position="234"/>
        <end position="255"/>
    </location>
</feature>
<dbReference type="InterPro" id="IPR003439">
    <property type="entry name" value="ABC_transporter-like_ATP-bd"/>
</dbReference>
<feature type="compositionally biased region" description="Polar residues" evidence="8">
    <location>
        <begin position="524"/>
        <end position="533"/>
    </location>
</feature>
<feature type="compositionally biased region" description="Basic and acidic residues" evidence="8">
    <location>
        <begin position="510"/>
        <end position="523"/>
    </location>
</feature>
<evidence type="ECO:0000256" key="7">
    <source>
        <dbReference type="ARBA" id="ARBA00023136"/>
    </source>
</evidence>
<evidence type="ECO:0000256" key="9">
    <source>
        <dbReference type="SAM" id="Phobius"/>
    </source>
</evidence>
<feature type="transmembrane region" description="Helical" evidence="9">
    <location>
        <begin position="108"/>
        <end position="128"/>
    </location>
</feature>
<evidence type="ECO:0000256" key="8">
    <source>
        <dbReference type="SAM" id="MobiDB-lite"/>
    </source>
</evidence>